<evidence type="ECO:0000313" key="1">
    <source>
        <dbReference type="EMBL" id="KAK3684005.1"/>
    </source>
</evidence>
<reference evidence="1" key="1">
    <citation type="journal article" date="2023" name="Mol. Phylogenet. Evol.">
        <title>Genome-scale phylogeny and comparative genomics of the fungal order Sordariales.</title>
        <authorList>
            <person name="Hensen N."/>
            <person name="Bonometti L."/>
            <person name="Westerberg I."/>
            <person name="Brannstrom I.O."/>
            <person name="Guillou S."/>
            <person name="Cros-Aarteil S."/>
            <person name="Calhoun S."/>
            <person name="Haridas S."/>
            <person name="Kuo A."/>
            <person name="Mondo S."/>
            <person name="Pangilinan J."/>
            <person name="Riley R."/>
            <person name="LaButti K."/>
            <person name="Andreopoulos B."/>
            <person name="Lipzen A."/>
            <person name="Chen C."/>
            <person name="Yan M."/>
            <person name="Daum C."/>
            <person name="Ng V."/>
            <person name="Clum A."/>
            <person name="Steindorff A."/>
            <person name="Ohm R.A."/>
            <person name="Martin F."/>
            <person name="Silar P."/>
            <person name="Natvig D.O."/>
            <person name="Lalanne C."/>
            <person name="Gautier V."/>
            <person name="Ament-Velasquez S.L."/>
            <person name="Kruys A."/>
            <person name="Hutchinson M.I."/>
            <person name="Powell A.J."/>
            <person name="Barry K."/>
            <person name="Miller A.N."/>
            <person name="Grigoriev I.V."/>
            <person name="Debuchy R."/>
            <person name="Gladieux P."/>
            <person name="Hiltunen Thoren M."/>
            <person name="Johannesson H."/>
        </authorList>
    </citation>
    <scope>NUCLEOTIDE SEQUENCE</scope>
    <source>
        <strain evidence="1">CBS 314.62</strain>
    </source>
</reference>
<dbReference type="EMBL" id="JAULSO010000004">
    <property type="protein sequence ID" value="KAK3684005.1"/>
    <property type="molecule type" value="Genomic_DNA"/>
</dbReference>
<reference evidence="1" key="2">
    <citation type="submission" date="2023-06" db="EMBL/GenBank/DDBJ databases">
        <authorList>
            <consortium name="Lawrence Berkeley National Laboratory"/>
            <person name="Haridas S."/>
            <person name="Hensen N."/>
            <person name="Bonometti L."/>
            <person name="Westerberg I."/>
            <person name="Brannstrom I.O."/>
            <person name="Guillou S."/>
            <person name="Cros-Aarteil S."/>
            <person name="Calhoun S."/>
            <person name="Kuo A."/>
            <person name="Mondo S."/>
            <person name="Pangilinan J."/>
            <person name="Riley R."/>
            <person name="Labutti K."/>
            <person name="Andreopoulos B."/>
            <person name="Lipzen A."/>
            <person name="Chen C."/>
            <person name="Yanf M."/>
            <person name="Daum C."/>
            <person name="Ng V."/>
            <person name="Clum A."/>
            <person name="Steindorff A."/>
            <person name="Ohm R."/>
            <person name="Martin F."/>
            <person name="Silar P."/>
            <person name="Natvig D."/>
            <person name="Lalanne C."/>
            <person name="Gautier V."/>
            <person name="Ament-Velasquez S.L."/>
            <person name="Kruys A."/>
            <person name="Hutchinson M.I."/>
            <person name="Powell A.J."/>
            <person name="Barry K."/>
            <person name="Miller A.N."/>
            <person name="Grigoriev I.V."/>
            <person name="Debuchy R."/>
            <person name="Gladieux P."/>
            <person name="Thoren M.H."/>
            <person name="Johannesson H."/>
        </authorList>
    </citation>
    <scope>NUCLEOTIDE SEQUENCE</scope>
    <source>
        <strain evidence="1">CBS 314.62</strain>
    </source>
</reference>
<sequence length="136" mass="15402">MMRVCLFWAWRRVVVSAGGLCRGVCRFLVLYLGGGLCRDRGPWAGRRRVVCRFLFPYPYPYLCPCLGRDRDSDPCLGVVTGRGSRAAGRRHCLVDRGRRRCRRACLSIGNRRRRRCPWVDAVVIASAIGCASSPPW</sequence>
<dbReference type="AlphaFoldDB" id="A0AAE0X3K4"/>
<evidence type="ECO:0000313" key="2">
    <source>
        <dbReference type="Proteomes" id="UP001270362"/>
    </source>
</evidence>
<gene>
    <name evidence="1" type="ORF">B0T22DRAFT_469387</name>
</gene>
<protein>
    <submittedName>
        <fullName evidence="1">Uncharacterized protein</fullName>
    </submittedName>
</protein>
<organism evidence="1 2">
    <name type="scientific">Podospora appendiculata</name>
    <dbReference type="NCBI Taxonomy" id="314037"/>
    <lineage>
        <taxon>Eukaryota</taxon>
        <taxon>Fungi</taxon>
        <taxon>Dikarya</taxon>
        <taxon>Ascomycota</taxon>
        <taxon>Pezizomycotina</taxon>
        <taxon>Sordariomycetes</taxon>
        <taxon>Sordariomycetidae</taxon>
        <taxon>Sordariales</taxon>
        <taxon>Podosporaceae</taxon>
        <taxon>Podospora</taxon>
    </lineage>
</organism>
<name>A0AAE0X3K4_9PEZI</name>
<keyword evidence="2" id="KW-1185">Reference proteome</keyword>
<dbReference type="Proteomes" id="UP001270362">
    <property type="component" value="Unassembled WGS sequence"/>
</dbReference>
<accession>A0AAE0X3K4</accession>
<comment type="caution">
    <text evidence="1">The sequence shown here is derived from an EMBL/GenBank/DDBJ whole genome shotgun (WGS) entry which is preliminary data.</text>
</comment>
<proteinExistence type="predicted"/>